<reference evidence="1" key="1">
    <citation type="journal article" date="2019" name="bioRxiv">
        <title>The Genome of the Zebra Mussel, Dreissena polymorpha: A Resource for Invasive Species Research.</title>
        <authorList>
            <person name="McCartney M.A."/>
            <person name="Auch B."/>
            <person name="Kono T."/>
            <person name="Mallez S."/>
            <person name="Zhang Y."/>
            <person name="Obille A."/>
            <person name="Becker A."/>
            <person name="Abrahante J.E."/>
            <person name="Garbe J."/>
            <person name="Badalamenti J.P."/>
            <person name="Herman A."/>
            <person name="Mangelson H."/>
            <person name="Liachko I."/>
            <person name="Sullivan S."/>
            <person name="Sone E.D."/>
            <person name="Koren S."/>
            <person name="Silverstein K.A.T."/>
            <person name="Beckman K.B."/>
            <person name="Gohl D.M."/>
        </authorList>
    </citation>
    <scope>NUCLEOTIDE SEQUENCE</scope>
    <source>
        <strain evidence="1">Duluth1</strain>
        <tissue evidence="1">Whole animal</tissue>
    </source>
</reference>
<proteinExistence type="predicted"/>
<dbReference type="AlphaFoldDB" id="A0A9D4N3G5"/>
<accession>A0A9D4N3G5</accession>
<name>A0A9D4N3G5_DREPO</name>
<dbReference type="EMBL" id="JAIWYP010000001">
    <property type="protein sequence ID" value="KAH3887183.1"/>
    <property type="molecule type" value="Genomic_DNA"/>
</dbReference>
<sequence>MCSQLVEDVTHPEEIVRRAAAECLAKSLTCHRGHIVPTLQLLLARYEEKLVVRICSCGRGQCSDYFVQLNGNVCSGRR</sequence>
<reference evidence="1" key="2">
    <citation type="submission" date="2020-11" db="EMBL/GenBank/DDBJ databases">
        <authorList>
            <person name="McCartney M.A."/>
            <person name="Auch B."/>
            <person name="Kono T."/>
            <person name="Mallez S."/>
            <person name="Becker A."/>
            <person name="Gohl D.M."/>
            <person name="Silverstein K.A.T."/>
            <person name="Koren S."/>
            <person name="Bechman K.B."/>
            <person name="Herman A."/>
            <person name="Abrahante J.E."/>
            <person name="Garbe J."/>
        </authorList>
    </citation>
    <scope>NUCLEOTIDE SEQUENCE</scope>
    <source>
        <strain evidence="1">Duluth1</strain>
        <tissue evidence="1">Whole animal</tissue>
    </source>
</reference>
<comment type="caution">
    <text evidence="1">The sequence shown here is derived from an EMBL/GenBank/DDBJ whole genome shotgun (WGS) entry which is preliminary data.</text>
</comment>
<keyword evidence="2" id="KW-1185">Reference proteome</keyword>
<organism evidence="1 2">
    <name type="scientific">Dreissena polymorpha</name>
    <name type="common">Zebra mussel</name>
    <name type="synonym">Mytilus polymorpha</name>
    <dbReference type="NCBI Taxonomy" id="45954"/>
    <lineage>
        <taxon>Eukaryota</taxon>
        <taxon>Metazoa</taxon>
        <taxon>Spiralia</taxon>
        <taxon>Lophotrochozoa</taxon>
        <taxon>Mollusca</taxon>
        <taxon>Bivalvia</taxon>
        <taxon>Autobranchia</taxon>
        <taxon>Heteroconchia</taxon>
        <taxon>Euheterodonta</taxon>
        <taxon>Imparidentia</taxon>
        <taxon>Neoheterodontei</taxon>
        <taxon>Myida</taxon>
        <taxon>Dreissenoidea</taxon>
        <taxon>Dreissenidae</taxon>
        <taxon>Dreissena</taxon>
    </lineage>
</organism>
<gene>
    <name evidence="1" type="ORF">DPMN_011199</name>
</gene>
<evidence type="ECO:0000313" key="1">
    <source>
        <dbReference type="EMBL" id="KAH3887183.1"/>
    </source>
</evidence>
<evidence type="ECO:0000313" key="2">
    <source>
        <dbReference type="Proteomes" id="UP000828390"/>
    </source>
</evidence>
<dbReference type="Proteomes" id="UP000828390">
    <property type="component" value="Unassembled WGS sequence"/>
</dbReference>
<protein>
    <submittedName>
        <fullName evidence="1">Uncharacterized protein</fullName>
    </submittedName>
</protein>